<dbReference type="AlphaFoldDB" id="A0A938XAE0"/>
<dbReference type="Pfam" id="PF13518">
    <property type="entry name" value="HTH_28"/>
    <property type="match status" value="1"/>
</dbReference>
<dbReference type="PANTHER" id="PTHR33795:SF1">
    <property type="entry name" value="INSERTION ELEMENT IS150 PROTEIN INSJ"/>
    <property type="match status" value="1"/>
</dbReference>
<name>A0A938XAE0_9FIRM</name>
<evidence type="ECO:0000256" key="1">
    <source>
        <dbReference type="ARBA" id="ARBA00038232"/>
    </source>
</evidence>
<keyword evidence="5" id="KW-1185">Reference proteome</keyword>
<dbReference type="GO" id="GO:0043565">
    <property type="term" value="F:sequence-specific DNA binding"/>
    <property type="evidence" value="ECO:0007669"/>
    <property type="project" value="InterPro"/>
</dbReference>
<dbReference type="InterPro" id="IPR002514">
    <property type="entry name" value="Transposase_8"/>
</dbReference>
<dbReference type="SUPFAM" id="SSF46689">
    <property type="entry name" value="Homeodomain-like"/>
    <property type="match status" value="1"/>
</dbReference>
<organism evidence="4 5">
    <name type="scientific">Merdimmobilis hominis</name>
    <dbReference type="NCBI Taxonomy" id="2897707"/>
    <lineage>
        <taxon>Bacteria</taxon>
        <taxon>Bacillati</taxon>
        <taxon>Bacillota</taxon>
        <taxon>Clostridia</taxon>
        <taxon>Eubacteriales</taxon>
        <taxon>Oscillospiraceae</taxon>
        <taxon>Merdimmobilis</taxon>
    </lineage>
</organism>
<dbReference type="InterPro" id="IPR052057">
    <property type="entry name" value="IS150/IS1296_orfA-like"/>
</dbReference>
<dbReference type="GO" id="GO:0004803">
    <property type="term" value="F:transposase activity"/>
    <property type="evidence" value="ECO:0007669"/>
    <property type="project" value="InterPro"/>
</dbReference>
<evidence type="ECO:0000256" key="2">
    <source>
        <dbReference type="SAM" id="MobiDB-lite"/>
    </source>
</evidence>
<dbReference type="InterPro" id="IPR055247">
    <property type="entry name" value="InsJ-like_HTH"/>
</dbReference>
<dbReference type="SUPFAM" id="SSF48295">
    <property type="entry name" value="TrpR-like"/>
    <property type="match status" value="1"/>
</dbReference>
<dbReference type="Gene3D" id="1.10.10.10">
    <property type="entry name" value="Winged helix-like DNA-binding domain superfamily/Winged helix DNA-binding domain"/>
    <property type="match status" value="1"/>
</dbReference>
<proteinExistence type="inferred from homology"/>
<dbReference type="InterPro" id="IPR036388">
    <property type="entry name" value="WH-like_DNA-bd_sf"/>
</dbReference>
<dbReference type="RefSeq" id="WP_204448441.1">
    <property type="nucleotide sequence ID" value="NZ_JACJKY010000069.1"/>
</dbReference>
<accession>A0A938XAE0</accession>
<feature type="region of interest" description="Disordered" evidence="2">
    <location>
        <begin position="104"/>
        <end position="130"/>
    </location>
</feature>
<protein>
    <submittedName>
        <fullName evidence="4">Helix-turn-helix domain-containing protein</fullName>
    </submittedName>
</protein>
<reference evidence="4" key="1">
    <citation type="submission" date="2020-08" db="EMBL/GenBank/DDBJ databases">
        <authorList>
            <person name="Cejkova D."/>
            <person name="Kubasova T."/>
            <person name="Jahodarova E."/>
            <person name="Rychlik I."/>
        </authorList>
    </citation>
    <scope>NUCLEOTIDE SEQUENCE</scope>
    <source>
        <strain evidence="4">An559</strain>
    </source>
</reference>
<dbReference type="Gene3D" id="1.10.10.60">
    <property type="entry name" value="Homeodomain-like"/>
    <property type="match status" value="1"/>
</dbReference>
<evidence type="ECO:0000313" key="5">
    <source>
        <dbReference type="Proteomes" id="UP000774750"/>
    </source>
</evidence>
<dbReference type="Proteomes" id="UP000774750">
    <property type="component" value="Unassembled WGS sequence"/>
</dbReference>
<dbReference type="EMBL" id="JACJKY010000069">
    <property type="protein sequence ID" value="MBM6922065.1"/>
    <property type="molecule type" value="Genomic_DNA"/>
</dbReference>
<gene>
    <name evidence="4" type="ORF">H6A12_13065</name>
</gene>
<reference evidence="4" key="2">
    <citation type="journal article" date="2021" name="Sci. Rep.">
        <title>The distribution of antibiotic resistance genes in chicken gut microbiota commensals.</title>
        <authorList>
            <person name="Juricova H."/>
            <person name="Matiasovicova J."/>
            <person name="Kubasova T."/>
            <person name="Cejkova D."/>
            <person name="Rychlik I."/>
        </authorList>
    </citation>
    <scope>NUCLEOTIDE SEQUENCE</scope>
    <source>
        <strain evidence="4">An559</strain>
    </source>
</reference>
<sequence length="156" mass="18930">MGKYQFSYEEKITIIREHEENHKTLKAICEEYDISKSYLCYILRDYRQKGKESLKNTKYYSAEYKLKVIKRHFEDGISVADLTRETGIQYRMLKQWFQDYQKRGEEGLSTRKRGRPRKPQPNTPEEKIRQLEMENEVLRAFREECERWDAKNSGTK</sequence>
<feature type="domain" description="Insertion element IS150 protein InsJ-like helix-turn-helix" evidence="3">
    <location>
        <begin position="10"/>
        <end position="57"/>
    </location>
</feature>
<dbReference type="InterPro" id="IPR009057">
    <property type="entry name" value="Homeodomain-like_sf"/>
</dbReference>
<comment type="caution">
    <text evidence="4">The sequence shown here is derived from an EMBL/GenBank/DDBJ whole genome shotgun (WGS) entry which is preliminary data.</text>
</comment>
<dbReference type="PANTHER" id="PTHR33795">
    <property type="entry name" value="INSERTION ELEMENT IS150 PROTEIN INSJ"/>
    <property type="match status" value="1"/>
</dbReference>
<dbReference type="Pfam" id="PF01527">
    <property type="entry name" value="HTH_Tnp_1"/>
    <property type="match status" value="1"/>
</dbReference>
<evidence type="ECO:0000259" key="3">
    <source>
        <dbReference type="Pfam" id="PF13518"/>
    </source>
</evidence>
<evidence type="ECO:0000313" key="4">
    <source>
        <dbReference type="EMBL" id="MBM6922065.1"/>
    </source>
</evidence>
<comment type="similarity">
    <text evidence="1">Belongs to the IS150/IS1296 orfA family.</text>
</comment>
<dbReference type="InterPro" id="IPR010921">
    <property type="entry name" value="Trp_repressor/repl_initiator"/>
</dbReference>
<dbReference type="GO" id="GO:0006313">
    <property type="term" value="P:DNA transposition"/>
    <property type="evidence" value="ECO:0007669"/>
    <property type="project" value="InterPro"/>
</dbReference>